<accession>A0A0X3U4P8</accession>
<keyword evidence="4" id="KW-1185">Reference proteome</keyword>
<sequence>MGGNVHRLGLFIAGLALTAQAAFADLNVPVVYLRQEVDRPPTLSNLDPIPDDLGEMGARLGLADNMTTGSFLGQTYELDTISVPVGGDLLEAARSALAQSPFLILDAPASDQTRIADLPEAQSALLFNASSADNALRDKDCRANLLHTLPSYQMRSDALMQFARTKRWDALTLIAGSRPDDMAFADALRNSAAKFGMKIAAEKTWAFDADMRRNAAQEVPLFTQDLGKYDLMLIADEAQDFGRYIAYNTWYPRPVAGSEGLVPTAWAPVVEQWGAAQLQSRFQDLANRAMRPRDYAAWAAMRSIGEAVTRTTSADPATLRAFMLSDGFELAGFKGRPLSYRNWNGQLRQPIPLVTPRALVAQAPLEGYLHQRTELDTLGLDAPESACAAFR</sequence>
<dbReference type="SUPFAM" id="SSF53822">
    <property type="entry name" value="Periplasmic binding protein-like I"/>
    <property type="match status" value="1"/>
</dbReference>
<feature type="chain" id="PRO_5007054773" evidence="2">
    <location>
        <begin position="25"/>
        <end position="391"/>
    </location>
</feature>
<dbReference type="InterPro" id="IPR051010">
    <property type="entry name" value="BCAA_transport"/>
</dbReference>
<dbReference type="Gene3D" id="3.40.50.2300">
    <property type="match status" value="2"/>
</dbReference>
<proteinExistence type="predicted"/>
<reference evidence="3 4" key="1">
    <citation type="submission" date="2015-12" db="EMBL/GenBank/DDBJ databases">
        <authorList>
            <person name="Shamseldin A."/>
            <person name="Moawad H."/>
            <person name="Abd El-Rahim W.M."/>
            <person name="Sadowsky M.J."/>
        </authorList>
    </citation>
    <scope>NUCLEOTIDE SEQUENCE [LARGE SCALE GENOMIC DNA]</scope>
    <source>
        <strain evidence="3 4">ZGT118</strain>
    </source>
</reference>
<dbReference type="InterPro" id="IPR022478">
    <property type="entry name" value="ABC_transptr_sub-bd_PQQ"/>
</dbReference>
<feature type="signal peptide" evidence="2">
    <location>
        <begin position="1"/>
        <end position="24"/>
    </location>
</feature>
<dbReference type="OrthoDB" id="5341635at2"/>
<dbReference type="PANTHER" id="PTHR30483">
    <property type="entry name" value="LEUCINE-SPECIFIC-BINDING PROTEIN"/>
    <property type="match status" value="1"/>
</dbReference>
<evidence type="ECO:0000313" key="3">
    <source>
        <dbReference type="EMBL" id="KUJ80540.1"/>
    </source>
</evidence>
<dbReference type="GO" id="GO:0006865">
    <property type="term" value="P:amino acid transport"/>
    <property type="evidence" value="ECO:0007669"/>
    <property type="project" value="UniProtKB-KW"/>
</dbReference>
<dbReference type="STRING" id="1685379.AVO45_05695"/>
<dbReference type="PANTHER" id="PTHR30483:SF6">
    <property type="entry name" value="PERIPLASMIC BINDING PROTEIN OF ABC TRANSPORTER FOR NATURAL AMINO ACIDS"/>
    <property type="match status" value="1"/>
</dbReference>
<organism evidence="3 4">
    <name type="scientific">Ruegeria marisrubri</name>
    <dbReference type="NCBI Taxonomy" id="1685379"/>
    <lineage>
        <taxon>Bacteria</taxon>
        <taxon>Pseudomonadati</taxon>
        <taxon>Pseudomonadota</taxon>
        <taxon>Alphaproteobacteria</taxon>
        <taxon>Rhodobacterales</taxon>
        <taxon>Roseobacteraceae</taxon>
        <taxon>Ruegeria</taxon>
    </lineage>
</organism>
<keyword evidence="1" id="KW-0029">Amino-acid transport</keyword>
<name>A0A0X3U4P8_9RHOB</name>
<evidence type="ECO:0000313" key="4">
    <source>
        <dbReference type="Proteomes" id="UP000053791"/>
    </source>
</evidence>
<dbReference type="RefSeq" id="WP_068345898.1">
    <property type="nucleotide sequence ID" value="NZ_LQBQ01000012.1"/>
</dbReference>
<dbReference type="InterPro" id="IPR028082">
    <property type="entry name" value="Peripla_BP_I"/>
</dbReference>
<evidence type="ECO:0000256" key="1">
    <source>
        <dbReference type="ARBA" id="ARBA00022970"/>
    </source>
</evidence>
<dbReference type="AlphaFoldDB" id="A0A0X3U4P8"/>
<evidence type="ECO:0000256" key="2">
    <source>
        <dbReference type="SAM" id="SignalP"/>
    </source>
</evidence>
<keyword evidence="1" id="KW-0813">Transport</keyword>
<dbReference type="CDD" id="cd06268">
    <property type="entry name" value="PBP1_ABC_transporter_LIVBP-like"/>
    <property type="match status" value="1"/>
</dbReference>
<keyword evidence="2" id="KW-0732">Signal</keyword>
<dbReference type="Proteomes" id="UP000053791">
    <property type="component" value="Unassembled WGS sequence"/>
</dbReference>
<comment type="caution">
    <text evidence="3">The sequence shown here is derived from an EMBL/GenBank/DDBJ whole genome shotgun (WGS) entry which is preliminary data.</text>
</comment>
<dbReference type="EMBL" id="LQBQ01000012">
    <property type="protein sequence ID" value="KUJ80540.1"/>
    <property type="molecule type" value="Genomic_DNA"/>
</dbReference>
<protein>
    <submittedName>
        <fullName evidence="3">Branched-chain amino acid ABC transporter substrate-binding protein</fullName>
    </submittedName>
</protein>
<dbReference type="NCBIfam" id="TIGR03863">
    <property type="entry name" value="PQQ_ABC_bind"/>
    <property type="match status" value="1"/>
</dbReference>
<gene>
    <name evidence="3" type="ORF">AVO45_05695</name>
</gene>